<sequence>MERSFANLKIIKTRLRNSLSEEKLKAFMLMNMEKSILHSIDLEEIIDVIKKSSDFLNKELSY</sequence>
<reference evidence="1 2" key="1">
    <citation type="submission" date="2019-08" db="EMBL/GenBank/DDBJ databases">
        <authorList>
            <person name="Alioto T."/>
            <person name="Alioto T."/>
            <person name="Gomez Garrido J."/>
        </authorList>
    </citation>
    <scope>NUCLEOTIDE SEQUENCE [LARGE SCALE GENOMIC DNA]</scope>
</reference>
<dbReference type="EMBL" id="CABPRJ010002406">
    <property type="protein sequence ID" value="VVC45577.1"/>
    <property type="molecule type" value="Genomic_DNA"/>
</dbReference>
<protein>
    <recommendedName>
        <fullName evidence="3">HAT, C-terminal dimerisation domain</fullName>
    </recommendedName>
</protein>
<proteinExistence type="predicted"/>
<dbReference type="AlphaFoldDB" id="A0A5E4NKT3"/>
<evidence type="ECO:0000313" key="2">
    <source>
        <dbReference type="Proteomes" id="UP000325440"/>
    </source>
</evidence>
<name>A0A5E4NKT3_9HEMI</name>
<dbReference type="OrthoDB" id="6627458at2759"/>
<organism evidence="1 2">
    <name type="scientific">Cinara cedri</name>
    <dbReference type="NCBI Taxonomy" id="506608"/>
    <lineage>
        <taxon>Eukaryota</taxon>
        <taxon>Metazoa</taxon>
        <taxon>Ecdysozoa</taxon>
        <taxon>Arthropoda</taxon>
        <taxon>Hexapoda</taxon>
        <taxon>Insecta</taxon>
        <taxon>Pterygota</taxon>
        <taxon>Neoptera</taxon>
        <taxon>Paraneoptera</taxon>
        <taxon>Hemiptera</taxon>
        <taxon>Sternorrhyncha</taxon>
        <taxon>Aphidomorpha</taxon>
        <taxon>Aphidoidea</taxon>
        <taxon>Aphididae</taxon>
        <taxon>Lachninae</taxon>
        <taxon>Cinara</taxon>
    </lineage>
</organism>
<evidence type="ECO:0008006" key="3">
    <source>
        <dbReference type="Google" id="ProtNLM"/>
    </source>
</evidence>
<gene>
    <name evidence="1" type="ORF">CINCED_3A006220</name>
</gene>
<accession>A0A5E4NKT3</accession>
<dbReference type="Proteomes" id="UP000325440">
    <property type="component" value="Unassembled WGS sequence"/>
</dbReference>
<evidence type="ECO:0000313" key="1">
    <source>
        <dbReference type="EMBL" id="VVC45577.1"/>
    </source>
</evidence>
<keyword evidence="2" id="KW-1185">Reference proteome</keyword>